<dbReference type="AlphaFoldDB" id="A0A518BVZ5"/>
<protein>
    <submittedName>
        <fullName evidence="2">HEAT repeat protein</fullName>
    </submittedName>
</protein>
<evidence type="ECO:0000313" key="2">
    <source>
        <dbReference type="EMBL" id="QDU71131.1"/>
    </source>
</evidence>
<dbReference type="KEGG" id="mcad:Pan265_09800"/>
<evidence type="ECO:0000256" key="1">
    <source>
        <dbReference type="SAM" id="MobiDB-lite"/>
    </source>
</evidence>
<dbReference type="SMART" id="SM00567">
    <property type="entry name" value="EZ_HEAT"/>
    <property type="match status" value="3"/>
</dbReference>
<dbReference type="Pfam" id="PF13646">
    <property type="entry name" value="HEAT_2"/>
    <property type="match status" value="1"/>
</dbReference>
<dbReference type="InterPro" id="IPR004155">
    <property type="entry name" value="PBS_lyase_HEAT"/>
</dbReference>
<dbReference type="InterPro" id="IPR011989">
    <property type="entry name" value="ARM-like"/>
</dbReference>
<organism evidence="2 3">
    <name type="scientific">Mucisphaera calidilacus</name>
    <dbReference type="NCBI Taxonomy" id="2527982"/>
    <lineage>
        <taxon>Bacteria</taxon>
        <taxon>Pseudomonadati</taxon>
        <taxon>Planctomycetota</taxon>
        <taxon>Phycisphaerae</taxon>
        <taxon>Phycisphaerales</taxon>
        <taxon>Phycisphaeraceae</taxon>
        <taxon>Mucisphaera</taxon>
    </lineage>
</organism>
<evidence type="ECO:0000313" key="3">
    <source>
        <dbReference type="Proteomes" id="UP000320386"/>
    </source>
</evidence>
<dbReference type="RefSeq" id="WP_236254701.1">
    <property type="nucleotide sequence ID" value="NZ_CP036280.1"/>
</dbReference>
<keyword evidence="3" id="KW-1185">Reference proteome</keyword>
<feature type="compositionally biased region" description="Basic and acidic residues" evidence="1">
    <location>
        <begin position="234"/>
        <end position="245"/>
    </location>
</feature>
<name>A0A518BVZ5_9BACT</name>
<proteinExistence type="predicted"/>
<dbReference type="GO" id="GO:0016491">
    <property type="term" value="F:oxidoreductase activity"/>
    <property type="evidence" value="ECO:0007669"/>
    <property type="project" value="TreeGrafter"/>
</dbReference>
<gene>
    <name evidence="2" type="ORF">Pan265_09800</name>
</gene>
<dbReference type="EMBL" id="CP036280">
    <property type="protein sequence ID" value="QDU71131.1"/>
    <property type="molecule type" value="Genomic_DNA"/>
</dbReference>
<sequence>MLLLAVVAVISACGPSRTEQLPGAERLPGDAPKKARWLVNPYDADLRRAAISEVTDEGLVRVEPYTTLLHELLGDEDPTVRSAAVRALMSEPDVADVDVLIPLLWDEVEYVRWECTAALARVHALRAVPPLTRVVRSDFSEEVRAGAARALGQYREPWVVDILVGALDDSSFMVSRAAERSLETLTGQSLGSDPAAWAAWIKASGDSLFAEARTYRYQPYVRPPKMMDRLTPWQDRDLTPRRPVSDPDDEIRASGG</sequence>
<reference evidence="2 3" key="1">
    <citation type="submission" date="2019-02" db="EMBL/GenBank/DDBJ databases">
        <title>Deep-cultivation of Planctomycetes and their phenomic and genomic characterization uncovers novel biology.</title>
        <authorList>
            <person name="Wiegand S."/>
            <person name="Jogler M."/>
            <person name="Boedeker C."/>
            <person name="Pinto D."/>
            <person name="Vollmers J."/>
            <person name="Rivas-Marin E."/>
            <person name="Kohn T."/>
            <person name="Peeters S.H."/>
            <person name="Heuer A."/>
            <person name="Rast P."/>
            <person name="Oberbeckmann S."/>
            <person name="Bunk B."/>
            <person name="Jeske O."/>
            <person name="Meyerdierks A."/>
            <person name="Storesund J.E."/>
            <person name="Kallscheuer N."/>
            <person name="Luecker S."/>
            <person name="Lage O.M."/>
            <person name="Pohl T."/>
            <person name="Merkel B.J."/>
            <person name="Hornburger P."/>
            <person name="Mueller R.-W."/>
            <person name="Bruemmer F."/>
            <person name="Labrenz M."/>
            <person name="Spormann A.M."/>
            <person name="Op den Camp H."/>
            <person name="Overmann J."/>
            <person name="Amann R."/>
            <person name="Jetten M.S.M."/>
            <person name="Mascher T."/>
            <person name="Medema M.H."/>
            <person name="Devos D.P."/>
            <person name="Kaster A.-K."/>
            <person name="Ovreas L."/>
            <person name="Rohde M."/>
            <person name="Galperin M.Y."/>
            <person name="Jogler C."/>
        </authorList>
    </citation>
    <scope>NUCLEOTIDE SEQUENCE [LARGE SCALE GENOMIC DNA]</scope>
    <source>
        <strain evidence="2 3">Pan265</strain>
    </source>
</reference>
<feature type="region of interest" description="Disordered" evidence="1">
    <location>
        <begin position="226"/>
        <end position="256"/>
    </location>
</feature>
<accession>A0A518BVZ5</accession>
<dbReference type="SUPFAM" id="SSF48371">
    <property type="entry name" value="ARM repeat"/>
    <property type="match status" value="1"/>
</dbReference>
<dbReference type="Gene3D" id="1.25.10.10">
    <property type="entry name" value="Leucine-rich Repeat Variant"/>
    <property type="match status" value="1"/>
</dbReference>
<dbReference type="Proteomes" id="UP000320386">
    <property type="component" value="Chromosome"/>
</dbReference>
<dbReference type="PANTHER" id="PTHR12697">
    <property type="entry name" value="PBS LYASE HEAT-LIKE PROTEIN"/>
    <property type="match status" value="1"/>
</dbReference>
<dbReference type="InterPro" id="IPR016024">
    <property type="entry name" value="ARM-type_fold"/>
</dbReference>
<dbReference type="PANTHER" id="PTHR12697:SF5">
    <property type="entry name" value="DEOXYHYPUSINE HYDROXYLASE"/>
    <property type="match status" value="1"/>
</dbReference>